<name>A0A518BPV4_9BACT</name>
<evidence type="ECO:0000313" key="3">
    <source>
        <dbReference type="Proteomes" id="UP000316921"/>
    </source>
</evidence>
<evidence type="ECO:0000256" key="1">
    <source>
        <dbReference type="SAM" id="SignalP"/>
    </source>
</evidence>
<dbReference type="SMART" id="SM00028">
    <property type="entry name" value="TPR"/>
    <property type="match status" value="4"/>
</dbReference>
<keyword evidence="1" id="KW-0732">Signal</keyword>
<dbReference type="Proteomes" id="UP000316921">
    <property type="component" value="Chromosome"/>
</dbReference>
<dbReference type="EMBL" id="CP036287">
    <property type="protein sequence ID" value="QDU69008.1"/>
    <property type="molecule type" value="Genomic_DNA"/>
</dbReference>
<dbReference type="RefSeq" id="WP_145068522.1">
    <property type="nucleotide sequence ID" value="NZ_CP036287.1"/>
</dbReference>
<dbReference type="KEGG" id="pbap:Pla133_41240"/>
<dbReference type="Gene3D" id="1.25.40.10">
    <property type="entry name" value="Tetratricopeptide repeat domain"/>
    <property type="match status" value="3"/>
</dbReference>
<sequence precursor="true">MRRLRHALGPIALIATWALPLHAQPQADHGADGGDPPTGRPIVLHADGSWTLLTEREAADQEARLTDSAIDALRDGRVADARDLLGEILVERQRRQAEELLAAGEPADALNAIDRALDIEPNDESVLELRARGLLALGERMISDGAGGVFVDGAFNDALKAFRGLGRTATGRLGAARAAYMLNRSDDALRYAREATALLDGAEADGAGADRATAARPSFLHPQRVVADAVYLAYADAARLAMTGDPAARAAEDELFPEAENALDDLIATVPQEADTWQLAANLYLFRSSAREDVQARLDARDLLETGLEYVPEDRDLLARAAEVARTDSPAESVALLERYQASNPGSMLAHRFLGIERFELAMAEFPGPDADPALCALAVERFEAAETEFRTVREAGASGAMDPGEAISWEIICRNARGWVRFNEGDLEGARAAFLSTEELNPRGLEWDYAARGLYSGIRGLEFVVAAHVESEELVQAAEVADILHARLPDDADMANNAGFLNRDAATALANMGERYCRAAKGEIDDPDMVARIVATLESTEGLTPEQIDDLLVAKSREYAARARATMVRSSEAYRDAARLSPDDVRIINDTALVFVYYLHSDLEFAEGLLMRAVALGEEQLAAGGLDEQQLYELKNAWGDAHENLGVLWLEHRQDLDQAEAWFRGAAEIGPDPRPIVDEYWLATISARRAGAPAEPSPVLAWVRDCE</sequence>
<protein>
    <submittedName>
        <fullName evidence="2">Tetratricopeptide repeat protein</fullName>
    </submittedName>
</protein>
<reference evidence="2 3" key="1">
    <citation type="submission" date="2019-02" db="EMBL/GenBank/DDBJ databases">
        <title>Deep-cultivation of Planctomycetes and their phenomic and genomic characterization uncovers novel biology.</title>
        <authorList>
            <person name="Wiegand S."/>
            <person name="Jogler M."/>
            <person name="Boedeker C."/>
            <person name="Pinto D."/>
            <person name="Vollmers J."/>
            <person name="Rivas-Marin E."/>
            <person name="Kohn T."/>
            <person name="Peeters S.H."/>
            <person name="Heuer A."/>
            <person name="Rast P."/>
            <person name="Oberbeckmann S."/>
            <person name="Bunk B."/>
            <person name="Jeske O."/>
            <person name="Meyerdierks A."/>
            <person name="Storesund J.E."/>
            <person name="Kallscheuer N."/>
            <person name="Luecker S."/>
            <person name="Lage O.M."/>
            <person name="Pohl T."/>
            <person name="Merkel B.J."/>
            <person name="Hornburger P."/>
            <person name="Mueller R.-W."/>
            <person name="Bruemmer F."/>
            <person name="Labrenz M."/>
            <person name="Spormann A.M."/>
            <person name="Op den Camp H."/>
            <person name="Overmann J."/>
            <person name="Amann R."/>
            <person name="Jetten M.S.M."/>
            <person name="Mascher T."/>
            <person name="Medema M.H."/>
            <person name="Devos D.P."/>
            <person name="Kaster A.-K."/>
            <person name="Ovreas L."/>
            <person name="Rohde M."/>
            <person name="Galperin M.Y."/>
            <person name="Jogler C."/>
        </authorList>
    </citation>
    <scope>NUCLEOTIDE SEQUENCE [LARGE SCALE GENOMIC DNA]</scope>
    <source>
        <strain evidence="2 3">Pla133</strain>
    </source>
</reference>
<gene>
    <name evidence="2" type="ORF">Pla133_41240</name>
</gene>
<feature type="signal peptide" evidence="1">
    <location>
        <begin position="1"/>
        <end position="23"/>
    </location>
</feature>
<proteinExistence type="predicted"/>
<dbReference type="InterPro" id="IPR019734">
    <property type="entry name" value="TPR_rpt"/>
</dbReference>
<evidence type="ECO:0000313" key="2">
    <source>
        <dbReference type="EMBL" id="QDU69008.1"/>
    </source>
</evidence>
<organism evidence="2 3">
    <name type="scientific">Engelhardtia mirabilis</name>
    <dbReference type="NCBI Taxonomy" id="2528011"/>
    <lineage>
        <taxon>Bacteria</taxon>
        <taxon>Pseudomonadati</taxon>
        <taxon>Planctomycetota</taxon>
        <taxon>Planctomycetia</taxon>
        <taxon>Planctomycetia incertae sedis</taxon>
        <taxon>Engelhardtia</taxon>
    </lineage>
</organism>
<keyword evidence="3" id="KW-1185">Reference proteome</keyword>
<dbReference type="AlphaFoldDB" id="A0A518BPV4"/>
<accession>A0A518BPV4</accession>
<dbReference type="SUPFAM" id="SSF48452">
    <property type="entry name" value="TPR-like"/>
    <property type="match status" value="1"/>
</dbReference>
<feature type="chain" id="PRO_5022069623" evidence="1">
    <location>
        <begin position="24"/>
        <end position="708"/>
    </location>
</feature>
<dbReference type="InterPro" id="IPR011990">
    <property type="entry name" value="TPR-like_helical_dom_sf"/>
</dbReference>